<evidence type="ECO:0000256" key="1">
    <source>
        <dbReference type="SAM" id="MobiDB-lite"/>
    </source>
</evidence>
<proteinExistence type="predicted"/>
<feature type="region of interest" description="Disordered" evidence="1">
    <location>
        <begin position="16"/>
        <end position="37"/>
    </location>
</feature>
<dbReference type="Proteomes" id="UP000078200">
    <property type="component" value="Unassembled WGS sequence"/>
</dbReference>
<dbReference type="EnsemblMetazoa" id="GAUT051989-RA">
    <property type="protein sequence ID" value="GAUT051989-PA"/>
    <property type="gene ID" value="GAUT051989"/>
</dbReference>
<keyword evidence="3" id="KW-1185">Reference proteome</keyword>
<dbReference type="VEuPathDB" id="VectorBase:GAUT051989"/>
<evidence type="ECO:0000313" key="2">
    <source>
        <dbReference type="EnsemblMetazoa" id="GAUT051989-PA"/>
    </source>
</evidence>
<evidence type="ECO:0000313" key="3">
    <source>
        <dbReference type="Proteomes" id="UP000078200"/>
    </source>
</evidence>
<reference evidence="2" key="1">
    <citation type="submission" date="2020-05" db="UniProtKB">
        <authorList>
            <consortium name="EnsemblMetazoa"/>
        </authorList>
    </citation>
    <scope>IDENTIFICATION</scope>
    <source>
        <strain evidence="2">TTRI</strain>
    </source>
</reference>
<sequence length="115" mass="13012">MSSFIEKIWSPNRIKRLSDATKTTNTKKKSKKEKKNNKNWLVQTLNYIRQLAANGNKNAGDSDDYEDAHDENDEFVILVGLYEGLKAATYNAAVTNTVIISALKELKHNRNALNV</sequence>
<protein>
    <submittedName>
        <fullName evidence="2">Uncharacterized protein</fullName>
    </submittedName>
</protein>
<accession>A0A1A9VYT1</accession>
<name>A0A1A9VYT1_GLOAU</name>
<organism evidence="2 3">
    <name type="scientific">Glossina austeni</name>
    <name type="common">Savannah tsetse fly</name>
    <dbReference type="NCBI Taxonomy" id="7395"/>
    <lineage>
        <taxon>Eukaryota</taxon>
        <taxon>Metazoa</taxon>
        <taxon>Ecdysozoa</taxon>
        <taxon>Arthropoda</taxon>
        <taxon>Hexapoda</taxon>
        <taxon>Insecta</taxon>
        <taxon>Pterygota</taxon>
        <taxon>Neoptera</taxon>
        <taxon>Endopterygota</taxon>
        <taxon>Diptera</taxon>
        <taxon>Brachycera</taxon>
        <taxon>Muscomorpha</taxon>
        <taxon>Hippoboscoidea</taxon>
        <taxon>Glossinidae</taxon>
        <taxon>Glossina</taxon>
    </lineage>
</organism>
<dbReference type="AlphaFoldDB" id="A0A1A9VYT1"/>
<feature type="compositionally biased region" description="Basic residues" evidence="1">
    <location>
        <begin position="25"/>
        <end position="37"/>
    </location>
</feature>